<dbReference type="PRINTS" id="PR00469">
    <property type="entry name" value="PNDRDTASEII"/>
</dbReference>
<dbReference type="GO" id="GO:0005737">
    <property type="term" value="C:cytoplasm"/>
    <property type="evidence" value="ECO:0007669"/>
    <property type="project" value="TreeGrafter"/>
</dbReference>
<protein>
    <submittedName>
        <fullName evidence="6">NAD(P)/FAD-dependent oxidoreductase</fullName>
    </submittedName>
</protein>
<dbReference type="PANTHER" id="PTHR43557">
    <property type="entry name" value="APOPTOSIS-INDUCING FACTOR 1"/>
    <property type="match status" value="1"/>
</dbReference>
<evidence type="ECO:0000259" key="5">
    <source>
        <dbReference type="Pfam" id="PF07992"/>
    </source>
</evidence>
<dbReference type="Gene3D" id="3.50.50.60">
    <property type="entry name" value="FAD/NAD(P)-binding domain"/>
    <property type="match status" value="2"/>
</dbReference>
<dbReference type="RefSeq" id="WP_141581868.1">
    <property type="nucleotide sequence ID" value="NZ_SPAZ01000100.1"/>
</dbReference>
<dbReference type="PRINTS" id="PR00368">
    <property type="entry name" value="FADPNR"/>
</dbReference>
<reference evidence="6 7" key="1">
    <citation type="submission" date="2019-03" db="EMBL/GenBank/DDBJ databases">
        <title>Comparative genomic analyses of the sweetpotato soil rot pathogen, Streptomyces ipomoeae.</title>
        <authorList>
            <person name="Ruschel Soares N."/>
            <person name="Badger J.H."/>
            <person name="Huguet-Tapia J.C."/>
            <person name="Clark C.A."/>
            <person name="Pettis G.S."/>
        </authorList>
    </citation>
    <scope>NUCLEOTIDE SEQUENCE [LARGE SCALE GENOMIC DNA]</scope>
    <source>
        <strain evidence="6 7">88-35</strain>
    </source>
</reference>
<dbReference type="InterPro" id="IPR036188">
    <property type="entry name" value="FAD/NAD-bd_sf"/>
</dbReference>
<keyword evidence="4" id="KW-0560">Oxidoreductase</keyword>
<name>A0AAE8W6T5_9ACTN</name>
<proteinExistence type="predicted"/>
<evidence type="ECO:0000313" key="7">
    <source>
        <dbReference type="Proteomes" id="UP000318720"/>
    </source>
</evidence>
<feature type="domain" description="FAD/NAD(P)-binding" evidence="5">
    <location>
        <begin position="7"/>
        <end position="291"/>
    </location>
</feature>
<evidence type="ECO:0000256" key="3">
    <source>
        <dbReference type="ARBA" id="ARBA00022827"/>
    </source>
</evidence>
<keyword evidence="2" id="KW-0285">Flavoprotein</keyword>
<dbReference type="SUPFAM" id="SSF51905">
    <property type="entry name" value="FAD/NAD(P)-binding domain"/>
    <property type="match status" value="2"/>
</dbReference>
<dbReference type="AlphaFoldDB" id="A0AAE8W6T5"/>
<dbReference type="PANTHER" id="PTHR43557:SF2">
    <property type="entry name" value="RIESKE DOMAIN-CONTAINING PROTEIN-RELATED"/>
    <property type="match status" value="1"/>
</dbReference>
<evidence type="ECO:0000256" key="4">
    <source>
        <dbReference type="ARBA" id="ARBA00023002"/>
    </source>
</evidence>
<dbReference type="SUPFAM" id="SSF55424">
    <property type="entry name" value="FAD/NAD-linked reductases, dimerisation (C-terminal) domain"/>
    <property type="match status" value="1"/>
</dbReference>
<dbReference type="Gene3D" id="3.30.390.30">
    <property type="match status" value="1"/>
</dbReference>
<gene>
    <name evidence="6" type="ORF">Sipo8835_11650</name>
</gene>
<dbReference type="InterPro" id="IPR050446">
    <property type="entry name" value="FAD-oxidoreductase/Apoptosis"/>
</dbReference>
<evidence type="ECO:0000313" key="6">
    <source>
        <dbReference type="EMBL" id="TQE35866.1"/>
    </source>
</evidence>
<dbReference type="InterPro" id="IPR016156">
    <property type="entry name" value="FAD/NAD-linked_Rdtase_dimer_sf"/>
</dbReference>
<dbReference type="Pfam" id="PF07992">
    <property type="entry name" value="Pyr_redox_2"/>
    <property type="match status" value="1"/>
</dbReference>
<dbReference type="EMBL" id="SPAZ01000100">
    <property type="protein sequence ID" value="TQE35866.1"/>
    <property type="molecule type" value="Genomic_DNA"/>
</dbReference>
<keyword evidence="3" id="KW-0274">FAD</keyword>
<organism evidence="6 7">
    <name type="scientific">Streptomyces ipomoeae</name>
    <dbReference type="NCBI Taxonomy" id="103232"/>
    <lineage>
        <taxon>Bacteria</taxon>
        <taxon>Bacillati</taxon>
        <taxon>Actinomycetota</taxon>
        <taxon>Actinomycetes</taxon>
        <taxon>Kitasatosporales</taxon>
        <taxon>Streptomycetaceae</taxon>
        <taxon>Streptomyces</taxon>
    </lineage>
</organism>
<dbReference type="InterPro" id="IPR023753">
    <property type="entry name" value="FAD/NAD-binding_dom"/>
</dbReference>
<dbReference type="GO" id="GO:0016651">
    <property type="term" value="F:oxidoreductase activity, acting on NAD(P)H"/>
    <property type="evidence" value="ECO:0007669"/>
    <property type="project" value="TreeGrafter"/>
</dbReference>
<comment type="cofactor">
    <cofactor evidence="1">
        <name>FAD</name>
        <dbReference type="ChEBI" id="CHEBI:57692"/>
    </cofactor>
</comment>
<comment type="caution">
    <text evidence="6">The sequence shown here is derived from an EMBL/GenBank/DDBJ whole genome shotgun (WGS) entry which is preliminary data.</text>
</comment>
<sequence>MTAAGRAVVVGGSLAGATAVDELRAQGWDGSITLVGDEPHPAYARPPLSKGVLKGTEAADSVPLPTTGEADVLLGTTATGLDLDARRVRVTDGGSRGYDLPYDKLVIATRARARTLGHPGERVLRTLDDALRLHTELTRASSLLVLGGGFLGMEIASAATELGVSVTVVDVRQPLVGSLGSYLAGLFGEAARERRVRMVVAPDGVTPMPYGARLADGTRLETDLVVTAVGCLPNTEWLTGSGLTLLDGVVVDERCRAGSPDVVAVGDVAAFPTGDGRFRRTPHWDSAVAQARAGVAALLRGDEAEAHVLRPYFWTEAFGLAVKLAGTLPAVGQPVVLKGSPAEHSALLRWDRPGGQVAAALNHRIPVARLRALVS</sequence>
<accession>A0AAE8W6T5</accession>
<evidence type="ECO:0000256" key="2">
    <source>
        <dbReference type="ARBA" id="ARBA00022630"/>
    </source>
</evidence>
<dbReference type="Proteomes" id="UP000318720">
    <property type="component" value="Unassembled WGS sequence"/>
</dbReference>
<evidence type="ECO:0000256" key="1">
    <source>
        <dbReference type="ARBA" id="ARBA00001974"/>
    </source>
</evidence>